<dbReference type="Pfam" id="PF07727">
    <property type="entry name" value="RVT_2"/>
    <property type="match status" value="1"/>
</dbReference>
<dbReference type="Proteomes" id="UP000075243">
    <property type="component" value="Unassembled WGS sequence"/>
</dbReference>
<keyword evidence="4" id="KW-1185">Reference proteome</keyword>
<dbReference type="Gramene" id="C.cajan_40822.t">
    <property type="protein sequence ID" value="C.cajan_40822.t"/>
    <property type="gene ID" value="C.cajan_40822"/>
</dbReference>
<sequence length="296" mass="33545">YSLSITHSHEPHTYLEASKYECWNNAMKSELDALERNGTWIIVDRPENVNPIGSKWVYKVKYKANGSIERYKARLVAKGYNQVEGLDFFDTFSPVAKLTTVRILLALASEYRELSTAACELQWLLFLLHDLHITCSLQEIAPVLYCDNQNALHIAANPVFHERTKHLEIDCHFVRTKLQEGVMRLLPISSKEQLADFFTKALPPPIFTPFISKLGMIDIYHAPACGGMLNYQNNETVNTPHDMGKIGFSHESLNMPTQQVQPTVSSLHFAESSPTSNSNKLNRSEADNGTMEHHLD</sequence>
<name>A0A151QYQ3_CAJCA</name>
<dbReference type="InterPro" id="IPR013103">
    <property type="entry name" value="RVT_2"/>
</dbReference>
<organism evidence="3 4">
    <name type="scientific">Cajanus cajan</name>
    <name type="common">Pigeon pea</name>
    <name type="synonym">Cajanus indicus</name>
    <dbReference type="NCBI Taxonomy" id="3821"/>
    <lineage>
        <taxon>Eukaryota</taxon>
        <taxon>Viridiplantae</taxon>
        <taxon>Streptophyta</taxon>
        <taxon>Embryophyta</taxon>
        <taxon>Tracheophyta</taxon>
        <taxon>Spermatophyta</taxon>
        <taxon>Magnoliopsida</taxon>
        <taxon>eudicotyledons</taxon>
        <taxon>Gunneridae</taxon>
        <taxon>Pentapetalae</taxon>
        <taxon>rosids</taxon>
        <taxon>fabids</taxon>
        <taxon>Fabales</taxon>
        <taxon>Fabaceae</taxon>
        <taxon>Papilionoideae</taxon>
        <taxon>50 kb inversion clade</taxon>
        <taxon>NPAAA clade</taxon>
        <taxon>indigoferoid/millettioid clade</taxon>
        <taxon>Phaseoleae</taxon>
        <taxon>Cajanus</taxon>
    </lineage>
</organism>
<gene>
    <name evidence="3" type="ORF">KK1_043626</name>
</gene>
<dbReference type="CDD" id="cd09272">
    <property type="entry name" value="RNase_HI_RT_Ty1"/>
    <property type="match status" value="1"/>
</dbReference>
<dbReference type="AlphaFoldDB" id="A0A151QYQ3"/>
<feature type="non-terminal residue" evidence="3">
    <location>
        <position position="1"/>
    </location>
</feature>
<evidence type="ECO:0000259" key="2">
    <source>
        <dbReference type="Pfam" id="PF07727"/>
    </source>
</evidence>
<dbReference type="PANTHER" id="PTHR11439:SF470">
    <property type="entry name" value="CYSTEINE-RICH RLK (RECEPTOR-LIKE PROTEIN KINASE) 8"/>
    <property type="match status" value="1"/>
</dbReference>
<evidence type="ECO:0000313" key="3">
    <source>
        <dbReference type="EMBL" id="KYP35345.1"/>
    </source>
</evidence>
<evidence type="ECO:0000313" key="4">
    <source>
        <dbReference type="Proteomes" id="UP000075243"/>
    </source>
</evidence>
<dbReference type="EMBL" id="KQ484397">
    <property type="protein sequence ID" value="KYP35345.1"/>
    <property type="molecule type" value="Genomic_DNA"/>
</dbReference>
<accession>A0A151QYQ3</accession>
<feature type="compositionally biased region" description="Basic and acidic residues" evidence="1">
    <location>
        <begin position="282"/>
        <end position="296"/>
    </location>
</feature>
<proteinExistence type="predicted"/>
<reference evidence="3" key="1">
    <citation type="journal article" date="2012" name="Nat. Biotechnol.">
        <title>Draft genome sequence of pigeonpea (Cajanus cajan), an orphan legume crop of resource-poor farmers.</title>
        <authorList>
            <person name="Varshney R.K."/>
            <person name="Chen W."/>
            <person name="Li Y."/>
            <person name="Bharti A.K."/>
            <person name="Saxena R.K."/>
            <person name="Schlueter J.A."/>
            <person name="Donoghue M.T."/>
            <person name="Azam S."/>
            <person name="Fan G."/>
            <person name="Whaley A.M."/>
            <person name="Farmer A.D."/>
            <person name="Sheridan J."/>
            <person name="Iwata A."/>
            <person name="Tuteja R."/>
            <person name="Penmetsa R.V."/>
            <person name="Wu W."/>
            <person name="Upadhyaya H.D."/>
            <person name="Yang S.P."/>
            <person name="Shah T."/>
            <person name="Saxena K.B."/>
            <person name="Michael T."/>
            <person name="McCombie W.R."/>
            <person name="Yang B."/>
            <person name="Zhang G."/>
            <person name="Yang H."/>
            <person name="Wang J."/>
            <person name="Spillane C."/>
            <person name="Cook D.R."/>
            <person name="May G.D."/>
            <person name="Xu X."/>
            <person name="Jackson S.A."/>
        </authorList>
    </citation>
    <scope>NUCLEOTIDE SEQUENCE [LARGE SCALE GENOMIC DNA]</scope>
</reference>
<dbReference type="PANTHER" id="PTHR11439">
    <property type="entry name" value="GAG-POL-RELATED RETROTRANSPOSON"/>
    <property type="match status" value="1"/>
</dbReference>
<feature type="compositionally biased region" description="Polar residues" evidence="1">
    <location>
        <begin position="257"/>
        <end position="281"/>
    </location>
</feature>
<evidence type="ECO:0000256" key="1">
    <source>
        <dbReference type="SAM" id="MobiDB-lite"/>
    </source>
</evidence>
<feature type="domain" description="Reverse transcriptase Ty1/copia-type" evidence="2">
    <location>
        <begin position="37"/>
        <end position="112"/>
    </location>
</feature>
<protein>
    <recommendedName>
        <fullName evidence="2">Reverse transcriptase Ty1/copia-type domain-containing protein</fullName>
    </recommendedName>
</protein>
<feature type="region of interest" description="Disordered" evidence="1">
    <location>
        <begin position="257"/>
        <end position="296"/>
    </location>
</feature>